<reference evidence="1 2" key="1">
    <citation type="journal article" date="2018" name="Sci. Rep.">
        <title>Genome sequence of the cauliflower mushroom Sparassis crispa (Hanabiratake) and its association with beneficial usage.</title>
        <authorList>
            <person name="Kiyama R."/>
            <person name="Furutani Y."/>
            <person name="Kawaguchi K."/>
            <person name="Nakanishi T."/>
        </authorList>
    </citation>
    <scope>NUCLEOTIDE SEQUENCE [LARGE SCALE GENOMIC DNA]</scope>
</reference>
<comment type="caution">
    <text evidence="1">The sequence shown here is derived from an EMBL/GenBank/DDBJ whole genome shotgun (WGS) entry which is preliminary data.</text>
</comment>
<evidence type="ECO:0000313" key="1">
    <source>
        <dbReference type="EMBL" id="GBE84258.1"/>
    </source>
</evidence>
<dbReference type="OrthoDB" id="2682651at2759"/>
<accession>A0A401GPW4</accession>
<sequence length="144" mass="16239">MSFEYLQANKYEATLFLARIKAALPERNEQVLAFVELNDVMVPEDWNLWRNTVKTWEKGSSKPNPVVVTCPTVTQAAVHLQLANEEAAELENGVQSGMVHDLVSPSVMIMAGIELQEQQYCLWHDIATLGAHSTDLQRAKMIER</sequence>
<protein>
    <submittedName>
        <fullName evidence="1">Uncharacterized protein</fullName>
    </submittedName>
</protein>
<dbReference type="RefSeq" id="XP_027615171.1">
    <property type="nucleotide sequence ID" value="XM_027759370.1"/>
</dbReference>
<gene>
    <name evidence="1" type="ORF">SCP_0602360</name>
</gene>
<dbReference type="Proteomes" id="UP000287166">
    <property type="component" value="Unassembled WGS sequence"/>
</dbReference>
<keyword evidence="2" id="KW-1185">Reference proteome</keyword>
<dbReference type="GeneID" id="38781175"/>
<proteinExistence type="predicted"/>
<dbReference type="InParanoid" id="A0A401GPW4"/>
<dbReference type="EMBL" id="BFAD01000006">
    <property type="protein sequence ID" value="GBE84258.1"/>
    <property type="molecule type" value="Genomic_DNA"/>
</dbReference>
<evidence type="ECO:0000313" key="2">
    <source>
        <dbReference type="Proteomes" id="UP000287166"/>
    </source>
</evidence>
<dbReference type="AlphaFoldDB" id="A0A401GPW4"/>
<name>A0A401GPW4_9APHY</name>
<organism evidence="1 2">
    <name type="scientific">Sparassis crispa</name>
    <dbReference type="NCBI Taxonomy" id="139825"/>
    <lineage>
        <taxon>Eukaryota</taxon>
        <taxon>Fungi</taxon>
        <taxon>Dikarya</taxon>
        <taxon>Basidiomycota</taxon>
        <taxon>Agaricomycotina</taxon>
        <taxon>Agaricomycetes</taxon>
        <taxon>Polyporales</taxon>
        <taxon>Sparassidaceae</taxon>
        <taxon>Sparassis</taxon>
    </lineage>
</organism>